<sequence>MTATANQPTYEEILHLFQEAHIRSQEDAERRTKETDRRMEETDRRMEETDRRMKETDRRIEENDRLIKETWIQIKETNRQRSQEAERRMEEIDRLKEENDRRKEENDRLKEENDRRKEENDRRKEENDRLIEETRMQIKETDRQMKETDRKILEMNRETSKKIGELGNRLGDFVQEMVRPAVVKLFQAQGIDVREVHPNVSVRRNGEGIEVDLFVVDDRQAIAVECKSHASADDIREHLERLSRFKDFFPRYRDVELMGAMAAMVMPDEVARYAYHQGLYVLTQSGETVKVRNDAAFKPKLW</sequence>
<proteinExistence type="predicted"/>
<dbReference type="PANTHER" id="PTHR38753">
    <property type="entry name" value="SLR1441 PROTEIN"/>
    <property type="match status" value="1"/>
</dbReference>
<feature type="region of interest" description="Disordered" evidence="1">
    <location>
        <begin position="19"/>
        <end position="59"/>
    </location>
</feature>
<evidence type="ECO:0000256" key="1">
    <source>
        <dbReference type="SAM" id="MobiDB-lite"/>
    </source>
</evidence>
<dbReference type="SUPFAM" id="SSF52980">
    <property type="entry name" value="Restriction endonuclease-like"/>
    <property type="match status" value="1"/>
</dbReference>
<dbReference type="EMBL" id="CAADFE010000002">
    <property type="protein sequence ID" value="VFJ62273.1"/>
    <property type="molecule type" value="Genomic_DNA"/>
</dbReference>
<dbReference type="InterPro" id="IPR011335">
    <property type="entry name" value="Restrct_endonuc-II-like"/>
</dbReference>
<organism evidence="2">
    <name type="scientific">Candidatus Kentrum sp. FW</name>
    <dbReference type="NCBI Taxonomy" id="2126338"/>
    <lineage>
        <taxon>Bacteria</taxon>
        <taxon>Pseudomonadati</taxon>
        <taxon>Pseudomonadota</taxon>
        <taxon>Gammaproteobacteria</taxon>
        <taxon>Candidatus Kentrum</taxon>
    </lineage>
</organism>
<accession>A0A450T6C8</accession>
<feature type="region of interest" description="Disordered" evidence="1">
    <location>
        <begin position="77"/>
        <end position="130"/>
    </location>
</feature>
<reference evidence="2" key="1">
    <citation type="submission" date="2019-02" db="EMBL/GenBank/DDBJ databases">
        <authorList>
            <person name="Gruber-Vodicka R. H."/>
            <person name="Seah K. B. B."/>
        </authorList>
    </citation>
    <scope>NUCLEOTIDE SEQUENCE</scope>
    <source>
        <strain evidence="2">BECK_BZ131</strain>
    </source>
</reference>
<protein>
    <recommendedName>
        <fullName evidence="3">DUF3782 domain-containing protein</fullName>
    </recommendedName>
</protein>
<evidence type="ECO:0000313" key="2">
    <source>
        <dbReference type="EMBL" id="VFJ62273.1"/>
    </source>
</evidence>
<gene>
    <name evidence="2" type="ORF">BECKFW1821C_GA0114237_100219</name>
</gene>
<dbReference type="AlphaFoldDB" id="A0A450T6C8"/>
<evidence type="ECO:0008006" key="3">
    <source>
        <dbReference type="Google" id="ProtNLM"/>
    </source>
</evidence>
<dbReference type="PANTHER" id="PTHR38753:SF1">
    <property type="entry name" value="SLR1441 PROTEIN"/>
    <property type="match status" value="1"/>
</dbReference>
<name>A0A450T6C8_9GAMM</name>